<dbReference type="Gene3D" id="3.30.420.40">
    <property type="match status" value="4"/>
</dbReference>
<dbReference type="GO" id="GO:0051536">
    <property type="term" value="F:iron-sulfur cluster binding"/>
    <property type="evidence" value="ECO:0007669"/>
    <property type="project" value="UniProtKB-KW"/>
</dbReference>
<dbReference type="Pfam" id="PF01869">
    <property type="entry name" value="BcrAD_BadFG"/>
    <property type="match status" value="2"/>
</dbReference>
<keyword evidence="4" id="KW-0411">Iron-sulfur</keyword>
<evidence type="ECO:0000256" key="4">
    <source>
        <dbReference type="ARBA" id="ARBA00023014"/>
    </source>
</evidence>
<sequence>MIRLGIDMGSTTAKFVVVDDAGCMVYTKYERHNAKIMPTLLKCLQEMQAALGDREVSVRITGSVGMGIAEKCSLPFVQEVVAATKAVQCTHPEVRSLIDIGGEDAKVVFFNEGEAKDLRMNGNCAGGTGAFIDQMAVILGVGVSDLDSLAAESTKVYPIASRCGVFCKTDIQNLVAKNASRQDIAASIFHAVTVQTVVTLAHGCEIRPPVLFCGGPLTFMPALRKSFMDYLSLSPQDVVLPEFGTLLPAMGSALYECPDGWLERILSLTALQALLQEKLGAAVGEARKGLPPVFRDEEEYNAWKVRMSEYTVEKRALAKGMYDVFVGIDSGSTTTKIVVTDADSRILYSYYVNNNGNPIGAVEKGLRLLKEDCDACGACLHIKGGCSTGYGEDLVKAAFGFRSGIVETIAHYMAARHLNKEVSFIFDIGGQDMKAVFISNGVINRIEINEACSSGCGSFIETFAKNLGYTPSDFARLACQAQHPCDLGTRCTVFMNSKVKQVLREGATIEDIAAGLAYSVVKNCLYKVLKLKDVSVLGKHIFVQGGTMRNDAVVRAIELLTGAEVTRCDLPELMGALGCALYASQHPDIEMTLDDLLGKAAFSTRELHCKGCENQCLVTAYTFDNGRRYYSGNRCERVFTNGESHMLGLNAYKEKEKLLFGRPVLSDAALTIGIPRCLNMFEDYPFWHALFTACGLQVCLSDASDYAAYEGNARMVMSDNICFPAKLVHSHIQNLQDKKVDRIFMPFVVFEQQKAGYNSFNCPIVTGYSEVIKGVQQTDIPIDSPAITFKDRDLLREQCKEYLSGLGVSIPTINKAFEQALQAQDEYEKELVAQNEHILSEARKTHSLVVLLAGRPYHTDPLIQHRVSDLLAGMGIYVLTDDIVRDKPMSAADVHFVEQWAYPTRILDAARWCAAQGHEVQFVQMTSFGCGPDAFLVDEVRCLLMRYGKSLTLLKLDDINNVGSMKLRVRSLLESLRLVPGNLAYAGQVEANACQDAFVTTPVFDKAARGRKILIPFFTPFLSPLLPAVMKVAGYDVENLPLSDARSAEWGLRYANNEVCYPATLIVGDIIKALKDGHYEPDKTAVAITQTGGQCRASNYLPLIKKALVDAGYGNVPVVSVTLGDMMGNYQPGFKMNWVKLMPVAIRAVLFSDCMAKFYYGAVVREKEKGQAYGLMERYLKKAAHFIEDGKSSWLFDLLAEAADRFLEIVSTKECPKVGIVGEIFLKFNPFAQQRVTDWLTERRIEVVPPLLTGFFLQSFVNREAWGRDHLEKKHMPFFVSRWAYRLLWREVEHVNQIGKRFPYFMPFEDVFEQARQASRVITLNAQFGEGWLLPGEIVSYASQGIKNVVSLQPFGCIANHIVAKGMEKRISRLFPDLNLLSLDFDSGVSEVNVTNRLLLFTNNLKN</sequence>
<organism evidence="7 8">
    <name type="scientific">Candidatus Bacteroides merdipullorum</name>
    <dbReference type="NCBI Taxonomy" id="2838474"/>
    <lineage>
        <taxon>Bacteria</taxon>
        <taxon>Pseudomonadati</taxon>
        <taxon>Bacteroidota</taxon>
        <taxon>Bacteroidia</taxon>
        <taxon>Bacteroidales</taxon>
        <taxon>Bacteroidaceae</taxon>
        <taxon>Bacteroides</taxon>
    </lineage>
</organism>
<dbReference type="Pfam" id="PF09989">
    <property type="entry name" value="DUF2229"/>
    <property type="match status" value="1"/>
</dbReference>
<evidence type="ECO:0000256" key="3">
    <source>
        <dbReference type="ARBA" id="ARBA00023004"/>
    </source>
</evidence>
<dbReference type="PANTHER" id="PTHR32329:SF4">
    <property type="entry name" value="ACTIVATOR OF 2-HYDROXYACYL-COA DEHYDRATASE"/>
    <property type="match status" value="1"/>
</dbReference>
<evidence type="ECO:0000256" key="2">
    <source>
        <dbReference type="ARBA" id="ARBA00022723"/>
    </source>
</evidence>
<evidence type="ECO:0000313" key="7">
    <source>
        <dbReference type="EMBL" id="HIZ02293.1"/>
    </source>
</evidence>
<feature type="domain" description="ATPase BadF/BadG/BcrA/BcrD type" evidence="5">
    <location>
        <begin position="326"/>
        <end position="583"/>
    </location>
</feature>
<dbReference type="GO" id="GO:0046872">
    <property type="term" value="F:metal ion binding"/>
    <property type="evidence" value="ECO:0007669"/>
    <property type="project" value="UniProtKB-KW"/>
</dbReference>
<comment type="cofactor">
    <cofactor evidence="1">
        <name>[4Fe-4S] cluster</name>
        <dbReference type="ChEBI" id="CHEBI:49883"/>
    </cofactor>
</comment>
<evidence type="ECO:0000259" key="5">
    <source>
        <dbReference type="Pfam" id="PF01869"/>
    </source>
</evidence>
<dbReference type="InterPro" id="IPR002731">
    <property type="entry name" value="ATPase_BadF"/>
</dbReference>
<dbReference type="CDD" id="cd24034">
    <property type="entry name" value="ASKHA_NBD_O66634-like_rpt1"/>
    <property type="match status" value="1"/>
</dbReference>
<dbReference type="EMBL" id="DXCK01000116">
    <property type="protein sequence ID" value="HIZ02293.1"/>
    <property type="molecule type" value="Genomic_DNA"/>
</dbReference>
<dbReference type="NCBIfam" id="TIGR00241">
    <property type="entry name" value="CoA_E_activ"/>
    <property type="match status" value="1"/>
</dbReference>
<dbReference type="InterPro" id="IPR043129">
    <property type="entry name" value="ATPase_NBD"/>
</dbReference>
<evidence type="ECO:0000259" key="6">
    <source>
        <dbReference type="Pfam" id="PF09989"/>
    </source>
</evidence>
<proteinExistence type="predicted"/>
<feature type="domain" description="ATPase BadF/BadG/BcrA/BcrD type" evidence="5">
    <location>
        <begin position="4"/>
        <end position="232"/>
    </location>
</feature>
<evidence type="ECO:0000256" key="1">
    <source>
        <dbReference type="ARBA" id="ARBA00001966"/>
    </source>
</evidence>
<dbReference type="CDD" id="cd24035">
    <property type="entry name" value="ASKHA_NBD_O66634-like_rpt2"/>
    <property type="match status" value="1"/>
</dbReference>
<reference evidence="7" key="1">
    <citation type="journal article" date="2021" name="PeerJ">
        <title>Extensive microbial diversity within the chicken gut microbiome revealed by metagenomics and culture.</title>
        <authorList>
            <person name="Gilroy R."/>
            <person name="Ravi A."/>
            <person name="Getino M."/>
            <person name="Pursley I."/>
            <person name="Horton D.L."/>
            <person name="Alikhan N.F."/>
            <person name="Baker D."/>
            <person name="Gharbi K."/>
            <person name="Hall N."/>
            <person name="Watson M."/>
            <person name="Adriaenssens E.M."/>
            <person name="Foster-Nyarko E."/>
            <person name="Jarju S."/>
            <person name="Secka A."/>
            <person name="Antonio M."/>
            <person name="Oren A."/>
            <person name="Chaudhuri R.R."/>
            <person name="La Ragione R."/>
            <person name="Hildebrand F."/>
            <person name="Pallen M.J."/>
        </authorList>
    </citation>
    <scope>NUCLEOTIDE SEQUENCE</scope>
    <source>
        <strain evidence="7">ChiHjej12B11-24981</strain>
    </source>
</reference>
<gene>
    <name evidence="7" type="ORF">H9819_08630</name>
</gene>
<comment type="caution">
    <text evidence="7">The sequence shown here is derived from an EMBL/GenBank/DDBJ whole genome shotgun (WGS) entry which is preliminary data.</text>
</comment>
<dbReference type="SUPFAM" id="SSF53067">
    <property type="entry name" value="Actin-like ATPase domain"/>
    <property type="match status" value="2"/>
</dbReference>
<dbReference type="InterPro" id="IPR018709">
    <property type="entry name" value="CoA_activase_DUF2229"/>
</dbReference>
<evidence type="ECO:0000313" key="8">
    <source>
        <dbReference type="Proteomes" id="UP000824023"/>
    </source>
</evidence>
<protein>
    <submittedName>
        <fullName evidence="7">2-hydroxyacyl-CoA dehydratase</fullName>
    </submittedName>
</protein>
<dbReference type="PANTHER" id="PTHR32329">
    <property type="entry name" value="BIFUNCTIONAL PROTEIN [INCLUDES 2-HYDROXYACYL-COA DEHYDRATASE (N-TER) AND ITS ACTIVATOR DOMAIN (C_TERM)-RELATED"/>
    <property type="match status" value="1"/>
</dbReference>
<dbReference type="Proteomes" id="UP000824023">
    <property type="component" value="Unassembled WGS sequence"/>
</dbReference>
<reference evidence="7" key="2">
    <citation type="submission" date="2021-04" db="EMBL/GenBank/DDBJ databases">
        <authorList>
            <person name="Gilroy R."/>
        </authorList>
    </citation>
    <scope>NUCLEOTIDE SEQUENCE</scope>
    <source>
        <strain evidence="7">ChiHjej12B11-24981</strain>
    </source>
</reference>
<feature type="domain" description="DUF2229" evidence="6">
    <location>
        <begin position="671"/>
        <end position="883"/>
    </location>
</feature>
<dbReference type="InterPro" id="IPR008275">
    <property type="entry name" value="CoA_E_activase_dom"/>
</dbReference>
<keyword evidence="2" id="KW-0479">Metal-binding</keyword>
<dbReference type="InterPro" id="IPR051805">
    <property type="entry name" value="Dehydratase_Activator_Redct"/>
</dbReference>
<accession>A0A9D2A4T1</accession>
<keyword evidence="3" id="KW-0408">Iron</keyword>
<name>A0A9D2A4T1_9BACE</name>